<dbReference type="PROSITE" id="PS51686">
    <property type="entry name" value="SAM_MT_RSMB_NOP"/>
    <property type="match status" value="1"/>
</dbReference>
<feature type="region of interest" description="Disordered" evidence="7">
    <location>
        <begin position="1"/>
        <end position="54"/>
    </location>
</feature>
<sequence length="520" mass="55270">MNGQDRPRRHGGSGDQHGGRGQQSHRRRDEAGRERNRGGTRQFSKTAPSQRTRLADPARLAAFEVLRAVERDDAYANLVLPARIRQHRLDRRDAGFATELAYGALRGQGIYDAILARCVDRPLEQLDPAILDALRLGAHQLLAMRVPAHAALDQTVGLARAVIGAGPGSLVNAVLRRVSAKDLDAWTAELTEAETDPAKRAAIVHSHPEWIVRAMRQSLAGHGRNVDELEELLAADNAAPVVNLVALPGLGSLDEAFDAGAEPGRLVEDSALYAGGDVGRLAGIRAGTVRVQDAGSQLIARAVAAVPLDAGPDGQRPERWLDLCAGPGGKAALLGALAAGSGATLLANEPAEHRAELVRKALAPVDRKVWEVRTGDGRDLGRLEPGGFDRVLVDVPCTGLGALRRRPESRWRRQPSDLVQLGPLQRQLLESAVDAVRPGGIVAYVTCSPHPAETTAVVADMLRRRPDLELLDSAAALEAASLSGGLQAGQPGPGSGGTTAQLWPHLHGTDAMFMALLRRK</sequence>
<dbReference type="InterPro" id="IPR001678">
    <property type="entry name" value="MeTrfase_RsmB-F_NOP2_dom"/>
</dbReference>
<comment type="similarity">
    <text evidence="1 6">Belongs to the class I-like SAM-binding methyltransferase superfamily. RsmB/NOP family.</text>
</comment>
<evidence type="ECO:0000256" key="7">
    <source>
        <dbReference type="SAM" id="MobiDB-lite"/>
    </source>
</evidence>
<dbReference type="PANTHER" id="PTHR22807:SF53">
    <property type="entry name" value="RIBOSOMAL RNA SMALL SUBUNIT METHYLTRANSFERASE B-RELATED"/>
    <property type="match status" value="1"/>
</dbReference>
<keyword evidence="5 6" id="KW-0694">RNA-binding</keyword>
<evidence type="ECO:0000256" key="3">
    <source>
        <dbReference type="ARBA" id="ARBA00022679"/>
    </source>
</evidence>
<evidence type="ECO:0000256" key="5">
    <source>
        <dbReference type="ARBA" id="ARBA00022884"/>
    </source>
</evidence>
<evidence type="ECO:0000313" key="10">
    <source>
        <dbReference type="Proteomes" id="UP000544090"/>
    </source>
</evidence>
<dbReference type="GO" id="GO:0008173">
    <property type="term" value="F:RNA methyltransferase activity"/>
    <property type="evidence" value="ECO:0007669"/>
    <property type="project" value="InterPro"/>
</dbReference>
<proteinExistence type="inferred from homology"/>
<dbReference type="PRINTS" id="PR02008">
    <property type="entry name" value="RCMTFAMILY"/>
</dbReference>
<reference evidence="9 10" key="1">
    <citation type="submission" date="2020-04" db="EMBL/GenBank/DDBJ databases">
        <title>Arthrobacter sp. nov.</title>
        <authorList>
            <person name="Liu S."/>
        </authorList>
    </citation>
    <scope>NUCLEOTIDE SEQUENCE [LARGE SCALE GENOMIC DNA]</scope>
    <source>
        <strain evidence="9 10">E918</strain>
    </source>
</reference>
<keyword evidence="3 6" id="KW-0808">Transferase</keyword>
<dbReference type="Pfam" id="PF01189">
    <property type="entry name" value="Methyltr_RsmB-F"/>
    <property type="match status" value="1"/>
</dbReference>
<dbReference type="InterPro" id="IPR049560">
    <property type="entry name" value="MeTrfase_RsmB-F_NOP2_cat"/>
</dbReference>
<comment type="caution">
    <text evidence="9">The sequence shown here is derived from an EMBL/GenBank/DDBJ whole genome shotgun (WGS) entry which is preliminary data.</text>
</comment>
<organism evidence="9 10">
    <name type="scientific">Arthrobacter mobilis</name>
    <dbReference type="NCBI Taxonomy" id="2724944"/>
    <lineage>
        <taxon>Bacteria</taxon>
        <taxon>Bacillati</taxon>
        <taxon>Actinomycetota</taxon>
        <taxon>Actinomycetes</taxon>
        <taxon>Micrococcales</taxon>
        <taxon>Micrococcaceae</taxon>
        <taxon>Arthrobacter</taxon>
    </lineage>
</organism>
<evidence type="ECO:0000256" key="2">
    <source>
        <dbReference type="ARBA" id="ARBA00022603"/>
    </source>
</evidence>
<dbReference type="EMBL" id="JAAZSQ010000018">
    <property type="protein sequence ID" value="NKX56037.1"/>
    <property type="molecule type" value="Genomic_DNA"/>
</dbReference>
<dbReference type="Proteomes" id="UP000544090">
    <property type="component" value="Unassembled WGS sequence"/>
</dbReference>
<feature type="compositionally biased region" description="Basic and acidic residues" evidence="7">
    <location>
        <begin position="27"/>
        <end position="37"/>
    </location>
</feature>
<dbReference type="Gene3D" id="3.40.50.150">
    <property type="entry name" value="Vaccinia Virus protein VP39"/>
    <property type="match status" value="1"/>
</dbReference>
<dbReference type="PANTHER" id="PTHR22807">
    <property type="entry name" value="NOP2 YEAST -RELATED NOL1/NOP2/FMU SUN DOMAIN-CONTAINING"/>
    <property type="match status" value="1"/>
</dbReference>
<evidence type="ECO:0000256" key="1">
    <source>
        <dbReference type="ARBA" id="ARBA00007494"/>
    </source>
</evidence>
<feature type="binding site" evidence="6">
    <location>
        <position position="376"/>
    </location>
    <ligand>
        <name>S-adenosyl-L-methionine</name>
        <dbReference type="ChEBI" id="CHEBI:59789"/>
    </ligand>
</feature>
<feature type="compositionally biased region" description="Polar residues" evidence="7">
    <location>
        <begin position="41"/>
        <end position="52"/>
    </location>
</feature>
<accession>A0A7X6HF71</accession>
<keyword evidence="2 6" id="KW-0489">Methyltransferase</keyword>
<evidence type="ECO:0000259" key="8">
    <source>
        <dbReference type="PROSITE" id="PS51686"/>
    </source>
</evidence>
<dbReference type="InterPro" id="IPR035926">
    <property type="entry name" value="NusB-like_sf"/>
</dbReference>
<dbReference type="InterPro" id="IPR023267">
    <property type="entry name" value="RCMT"/>
</dbReference>
<name>A0A7X6HF71_9MICC</name>
<feature type="binding site" evidence="6">
    <location>
        <position position="394"/>
    </location>
    <ligand>
        <name>S-adenosyl-L-methionine</name>
        <dbReference type="ChEBI" id="CHEBI:59789"/>
    </ligand>
</feature>
<dbReference type="RefSeq" id="WP_168487995.1">
    <property type="nucleotide sequence ID" value="NZ_JAAZSQ010000018.1"/>
</dbReference>
<dbReference type="InterPro" id="IPR006027">
    <property type="entry name" value="NusB_RsmB_TIM44"/>
</dbReference>
<dbReference type="GO" id="GO:0006355">
    <property type="term" value="P:regulation of DNA-templated transcription"/>
    <property type="evidence" value="ECO:0007669"/>
    <property type="project" value="InterPro"/>
</dbReference>
<feature type="binding site" evidence="6">
    <location>
        <begin position="324"/>
        <end position="330"/>
    </location>
    <ligand>
        <name>S-adenosyl-L-methionine</name>
        <dbReference type="ChEBI" id="CHEBI:59789"/>
    </ligand>
</feature>
<feature type="region of interest" description="Disordered" evidence="7">
    <location>
        <begin position="484"/>
        <end position="503"/>
    </location>
</feature>
<dbReference type="InterPro" id="IPR018314">
    <property type="entry name" value="RsmB/NOL1/NOP2-like_CS"/>
</dbReference>
<dbReference type="GO" id="GO:0001510">
    <property type="term" value="P:RNA methylation"/>
    <property type="evidence" value="ECO:0007669"/>
    <property type="project" value="InterPro"/>
</dbReference>
<feature type="binding site" evidence="6">
    <location>
        <position position="349"/>
    </location>
    <ligand>
        <name>S-adenosyl-L-methionine</name>
        <dbReference type="ChEBI" id="CHEBI:59789"/>
    </ligand>
</feature>
<feature type="domain" description="SAM-dependent MTase RsmB/NOP-type" evidence="8">
    <location>
        <begin position="217"/>
        <end position="520"/>
    </location>
</feature>
<dbReference type="PROSITE" id="PS01153">
    <property type="entry name" value="NOL1_NOP2_SUN"/>
    <property type="match status" value="1"/>
</dbReference>
<evidence type="ECO:0000256" key="6">
    <source>
        <dbReference type="PROSITE-ProRule" id="PRU01023"/>
    </source>
</evidence>
<feature type="active site" description="Nucleophile" evidence="6">
    <location>
        <position position="447"/>
    </location>
</feature>
<dbReference type="AlphaFoldDB" id="A0A7X6HF71"/>
<evidence type="ECO:0000313" key="9">
    <source>
        <dbReference type="EMBL" id="NKX56037.1"/>
    </source>
</evidence>
<evidence type="ECO:0000256" key="4">
    <source>
        <dbReference type="ARBA" id="ARBA00022691"/>
    </source>
</evidence>
<gene>
    <name evidence="9" type="ORF">HGG74_16125</name>
</gene>
<dbReference type="Gene3D" id="1.10.940.10">
    <property type="entry name" value="NusB-like"/>
    <property type="match status" value="1"/>
</dbReference>
<dbReference type="Pfam" id="PF01029">
    <property type="entry name" value="NusB"/>
    <property type="match status" value="1"/>
</dbReference>
<dbReference type="CDD" id="cd02440">
    <property type="entry name" value="AdoMet_MTases"/>
    <property type="match status" value="1"/>
</dbReference>
<dbReference type="InterPro" id="IPR029063">
    <property type="entry name" value="SAM-dependent_MTases_sf"/>
</dbReference>
<dbReference type="SUPFAM" id="SSF48013">
    <property type="entry name" value="NusB-like"/>
    <property type="match status" value="1"/>
</dbReference>
<dbReference type="GO" id="GO:0003723">
    <property type="term" value="F:RNA binding"/>
    <property type="evidence" value="ECO:0007669"/>
    <property type="project" value="UniProtKB-UniRule"/>
</dbReference>
<keyword evidence="10" id="KW-1185">Reference proteome</keyword>
<dbReference type="SUPFAM" id="SSF53335">
    <property type="entry name" value="S-adenosyl-L-methionine-dependent methyltransferases"/>
    <property type="match status" value="1"/>
</dbReference>
<keyword evidence="4 6" id="KW-0949">S-adenosyl-L-methionine</keyword>
<protein>
    <submittedName>
        <fullName evidence="9">rRNA small subunit methyltransferase B</fullName>
    </submittedName>
</protein>